<feature type="binding site" evidence="9">
    <location>
        <begin position="210"/>
        <end position="211"/>
    </location>
    <ligand>
        <name>substrate</name>
    </ligand>
</feature>
<feature type="binding site" evidence="9">
    <location>
        <begin position="220"/>
        <end position="221"/>
    </location>
    <ligand>
        <name>substrate</name>
    </ligand>
</feature>
<dbReference type="Gene3D" id="3.10.310.10">
    <property type="entry name" value="Diaminopimelate Epimerase, Chain A, domain 1"/>
    <property type="match status" value="2"/>
</dbReference>
<feature type="site" description="Could be important to modulate the pK values of the two catalytic cysteine residues" evidence="9">
    <location>
        <position position="210"/>
    </location>
</feature>
<feature type="active site" evidence="10">
    <location>
        <position position="71"/>
    </location>
</feature>
<sequence length="273" mass="30631">MYFAKMHGLGNDFIVINNLDGRNIDYSNLARKICDRHFGIGADGLLVVEKSKIADIKMLIFNSDGSQAEMCGNGIRCFAKYVFEKEILKKEKMIIETLAGIMVAELKINNSLVNFVKINMGKPQINNIESIFNLKVDNLNYEINLNEKKFIASTLLMGVPHTIIYTEDIKDDDILIFGPQIEKLDFYPYKTNVNFVKVISNKKIKVKTWERGAGLTLACGTGSCASVVAAYLNGLTNNLVEVELEAGSLFIEYNDDVYMEGPAEFICEGNFFE</sequence>
<dbReference type="InterPro" id="IPR018510">
    <property type="entry name" value="DAP_epimerase_AS"/>
</dbReference>
<evidence type="ECO:0000256" key="1">
    <source>
        <dbReference type="ARBA" id="ARBA00005196"/>
    </source>
</evidence>
<evidence type="ECO:0000256" key="2">
    <source>
        <dbReference type="ARBA" id="ARBA00010219"/>
    </source>
</evidence>
<keyword evidence="7 9" id="KW-0413">Isomerase</keyword>
<dbReference type="UniPathway" id="UPA00034">
    <property type="reaction ID" value="UER00025"/>
</dbReference>
<dbReference type="EMBL" id="CAKP01000111">
    <property type="protein sequence ID" value="CCJ34174.1"/>
    <property type="molecule type" value="Genomic_DNA"/>
</dbReference>
<feature type="active site" description="Proton acceptor" evidence="9">
    <location>
        <position position="219"/>
    </location>
</feature>
<keyword evidence="4 9" id="KW-0963">Cytoplasm</keyword>
<feature type="binding site" evidence="9">
    <location>
        <position position="62"/>
    </location>
    <ligand>
        <name>substrate</name>
    </ligand>
</feature>
<evidence type="ECO:0000256" key="7">
    <source>
        <dbReference type="ARBA" id="ARBA00023235"/>
    </source>
</evidence>
<dbReference type="GO" id="GO:0005829">
    <property type="term" value="C:cytosol"/>
    <property type="evidence" value="ECO:0007669"/>
    <property type="project" value="TreeGrafter"/>
</dbReference>
<organism evidence="11 12">
    <name type="scientific">Caloramator australicus RC3</name>
    <dbReference type="NCBI Taxonomy" id="857293"/>
    <lineage>
        <taxon>Bacteria</taxon>
        <taxon>Bacillati</taxon>
        <taxon>Bacillota</taxon>
        <taxon>Clostridia</taxon>
        <taxon>Eubacteriales</taxon>
        <taxon>Clostridiaceae</taxon>
        <taxon>Caloramator</taxon>
    </lineage>
</organism>
<comment type="subcellular location">
    <subcellularLocation>
        <location evidence="9">Cytoplasm</location>
    </subcellularLocation>
</comment>
<comment type="similarity">
    <text evidence="2 9">Belongs to the diaminopimelate epimerase family.</text>
</comment>
<dbReference type="GO" id="GO:0008837">
    <property type="term" value="F:diaminopimelate epimerase activity"/>
    <property type="evidence" value="ECO:0007669"/>
    <property type="project" value="UniProtKB-UniRule"/>
</dbReference>
<evidence type="ECO:0000256" key="8">
    <source>
        <dbReference type="ARBA" id="ARBA00051712"/>
    </source>
</evidence>
<name>I7KVT1_9CLOT</name>
<feature type="binding site" evidence="9">
    <location>
        <begin position="72"/>
        <end position="73"/>
    </location>
    <ligand>
        <name>substrate</name>
    </ligand>
</feature>
<dbReference type="InterPro" id="IPR001653">
    <property type="entry name" value="DAP_epimerase_DapF"/>
</dbReference>
<accession>I7KVT1</accession>
<dbReference type="FunFam" id="3.10.310.10:FF:000001">
    <property type="entry name" value="Diaminopimelate epimerase"/>
    <property type="match status" value="1"/>
</dbReference>
<evidence type="ECO:0000256" key="4">
    <source>
        <dbReference type="ARBA" id="ARBA00022490"/>
    </source>
</evidence>
<comment type="function">
    <text evidence="9">Catalyzes the stereoinversion of LL-2,6-diaminopimelate (L,L-DAP) to meso-diaminopimelate (meso-DAP), a precursor of L-lysine and an essential component of the bacterial peptidoglycan.</text>
</comment>
<reference evidence="11 12" key="1">
    <citation type="journal article" date="2011" name="J. Bacteriol.">
        <title>Draft genome sequence of Caloramator australicus strain RC3T, a thermoanaerobe from the Great Artesian Basin of Australia.</title>
        <authorList>
            <person name="Ogg C.D."/>
            <person name="Patel B.K.C."/>
        </authorList>
    </citation>
    <scope>NUCLEOTIDE SEQUENCE [LARGE SCALE GENOMIC DNA]</scope>
    <source>
        <strain evidence="11 12">RC3</strain>
    </source>
</reference>
<dbReference type="RefSeq" id="WP_008909430.1">
    <property type="nucleotide sequence ID" value="NZ_CAKP01000111.1"/>
</dbReference>
<dbReference type="AlphaFoldDB" id="I7KVT1"/>
<comment type="pathway">
    <text evidence="1 9">Amino-acid biosynthesis; L-lysine biosynthesis via DAP pathway; DL-2,6-diaminopimelate from LL-2,6-diaminopimelate: step 1/1.</text>
</comment>
<dbReference type="PANTHER" id="PTHR31689:SF0">
    <property type="entry name" value="DIAMINOPIMELATE EPIMERASE"/>
    <property type="match status" value="1"/>
</dbReference>
<dbReference type="OrthoDB" id="9805408at2"/>
<keyword evidence="12" id="KW-1185">Reference proteome</keyword>
<feature type="binding site" evidence="9">
    <location>
        <position position="11"/>
    </location>
    <ligand>
        <name>substrate</name>
    </ligand>
</feature>
<dbReference type="HAMAP" id="MF_00197">
    <property type="entry name" value="DAP_epimerase"/>
    <property type="match status" value="1"/>
</dbReference>
<evidence type="ECO:0000256" key="3">
    <source>
        <dbReference type="ARBA" id="ARBA00013080"/>
    </source>
</evidence>
<dbReference type="EC" id="5.1.1.7" evidence="3 9"/>
<evidence type="ECO:0000256" key="10">
    <source>
        <dbReference type="PROSITE-ProRule" id="PRU10125"/>
    </source>
</evidence>
<proteinExistence type="inferred from homology"/>
<feature type="binding site" evidence="9">
    <location>
        <position position="192"/>
    </location>
    <ligand>
        <name>substrate</name>
    </ligand>
</feature>
<comment type="caution">
    <text evidence="11">The sequence shown here is derived from an EMBL/GenBank/DDBJ whole genome shotgun (WGS) entry which is preliminary data.</text>
</comment>
<comment type="catalytic activity">
    <reaction evidence="8 9">
        <text>(2S,6S)-2,6-diaminopimelate = meso-2,6-diaminopimelate</text>
        <dbReference type="Rhea" id="RHEA:15393"/>
        <dbReference type="ChEBI" id="CHEBI:57609"/>
        <dbReference type="ChEBI" id="CHEBI:57791"/>
        <dbReference type="EC" id="5.1.1.7"/>
    </reaction>
</comment>
<evidence type="ECO:0000313" key="12">
    <source>
        <dbReference type="Proteomes" id="UP000007652"/>
    </source>
</evidence>
<dbReference type="PROSITE" id="PS01326">
    <property type="entry name" value="DAP_EPIMERASE"/>
    <property type="match status" value="1"/>
</dbReference>
<dbReference type="Proteomes" id="UP000007652">
    <property type="component" value="Unassembled WGS sequence"/>
</dbReference>
<comment type="subunit">
    <text evidence="9">Homodimer.</text>
</comment>
<dbReference type="STRING" id="857293.CAAU_2090"/>
<feature type="site" description="Could be important to modulate the pK values of the two catalytic cysteine residues" evidence="9">
    <location>
        <position position="161"/>
    </location>
</feature>
<dbReference type="NCBIfam" id="TIGR00652">
    <property type="entry name" value="DapF"/>
    <property type="match status" value="1"/>
</dbReference>
<evidence type="ECO:0000313" key="11">
    <source>
        <dbReference type="EMBL" id="CCJ34174.1"/>
    </source>
</evidence>
<keyword evidence="5 9" id="KW-0028">Amino-acid biosynthesis</keyword>
<comment type="caution">
    <text evidence="9">Lacks conserved residue(s) required for the propagation of feature annotation.</text>
</comment>
<dbReference type="Pfam" id="PF01678">
    <property type="entry name" value="DAP_epimerase"/>
    <property type="match status" value="2"/>
</dbReference>
<protein>
    <recommendedName>
        <fullName evidence="3 9">Diaminopimelate epimerase</fullName>
        <shortName evidence="9">DAP epimerase</shortName>
        <ecNumber evidence="3 9">5.1.1.7</ecNumber>
    </recommendedName>
    <alternativeName>
        <fullName evidence="9">PLP-independent amino acid racemase</fullName>
    </alternativeName>
</protein>
<evidence type="ECO:0000256" key="5">
    <source>
        <dbReference type="ARBA" id="ARBA00022605"/>
    </source>
</evidence>
<dbReference type="PANTHER" id="PTHR31689">
    <property type="entry name" value="DIAMINOPIMELATE EPIMERASE, CHLOROPLASTIC"/>
    <property type="match status" value="1"/>
</dbReference>
<dbReference type="GO" id="GO:0009089">
    <property type="term" value="P:lysine biosynthetic process via diaminopimelate"/>
    <property type="evidence" value="ECO:0007669"/>
    <property type="project" value="UniProtKB-UniRule"/>
</dbReference>
<evidence type="ECO:0000256" key="9">
    <source>
        <dbReference type="HAMAP-Rule" id="MF_00197"/>
    </source>
</evidence>
<gene>
    <name evidence="9" type="primary">dapF</name>
    <name evidence="11" type="ORF">CAAU_2090</name>
</gene>
<dbReference type="SUPFAM" id="SSF54506">
    <property type="entry name" value="Diaminopimelate epimerase-like"/>
    <property type="match status" value="2"/>
</dbReference>
<dbReference type="eggNOG" id="COG0253">
    <property type="taxonomic scope" value="Bacteria"/>
</dbReference>
<keyword evidence="6 9" id="KW-0457">Lysine biosynthesis</keyword>
<feature type="active site" description="Proton donor" evidence="9">
    <location>
        <position position="71"/>
    </location>
</feature>
<evidence type="ECO:0000256" key="6">
    <source>
        <dbReference type="ARBA" id="ARBA00023154"/>
    </source>
</evidence>